<keyword evidence="2" id="KW-1185">Reference proteome</keyword>
<organism evidence="1 2">
    <name type="scientific">Pluteus cervinus</name>
    <dbReference type="NCBI Taxonomy" id="181527"/>
    <lineage>
        <taxon>Eukaryota</taxon>
        <taxon>Fungi</taxon>
        <taxon>Dikarya</taxon>
        <taxon>Basidiomycota</taxon>
        <taxon>Agaricomycotina</taxon>
        <taxon>Agaricomycetes</taxon>
        <taxon>Agaricomycetidae</taxon>
        <taxon>Agaricales</taxon>
        <taxon>Pluteineae</taxon>
        <taxon>Pluteaceae</taxon>
        <taxon>Pluteus</taxon>
    </lineage>
</organism>
<gene>
    <name evidence="1" type="ORF">BDN72DRAFT_954973</name>
</gene>
<accession>A0ACD3BCG1</accession>
<sequence>MDSPVSNPLVVPRLRLSRHPPSGLQDQEPPSQAGPSRHYPISRLSPVDDLSLLDSEDGEREGTATPIVSSKNAFHEPFSRVSDASSARSRLKEVLAQENSNSTPVPRSYDRETYSETESEAETRNGYSHTPNAAREGLRRLLNDGRRETDDPSQHTRRRRNSLDLSETEIKPQSDVRKARRSMSDEEAEYSHGSRQTGSSSGSKAANFHRLRQQLNGTQLKDEPTLDYLMSNDSYDTAAVLRDLANKITQPIATSTPPQSFRMSTESQFQSNLLEQDSEMRRAIADLDSYDAGNATTQRPLSFPPPRKPHLPTSRSNSPNQLPTDSHVKTDSWDRVHRHTEMSTQQSWEAKRSTSRAGSSHSSLDHKPVNNDTDKLHERERQWGKHRTPVRTSTPDLKHHHHSHGPPSRSASPALVPSLSRRNSAVSLQSETSMDSSFLSQSDFNDRVDEGEKEHNHELEVGWNKRRDKLGKQPSNASLGVSVERHRTYNQPTRPESSQAFLSPDQPVRGRRLSTSSSRAPSPARSRSRNGDDTDSDNEVLHEIEHERERNWNAPQPKWGHHDHPTSRSTSPIPPSPHLKPTHTPHGISRQDSLHTSDLRSSTSLRPSSPTPRLRKPVPTSSPSSRPSSYPSHPTSPSHSRSKSSITPGSQRPLSYPARPTSPLPPLKPVNGNKPLPSSAVKKATSTRWEESPERNLSKGSIHKSGPTSPSTNRIMRPSNRLDSPKSSQIPLKTPKKPANGSGRSDSASTSHSSSDHPHTTNGTLRAAGGSASVGNGSTSEKTPTRSIPSPEVERADGPLLLSPNPVYEGTPKGYRDVLPASPEVSITVLSPLPSPPIDSPPGSPLYLPSSVLQTPQKQSNSGNSLEFRTPPPPRDLPDLPDPPSASEEDDDEPMHSPLGRTPAHSLRMDLSNLKTPKPPGAWMTTPAPPARVAAPEEPTKQTTDADTRSFTSGLITPAASLSKGSHLPTKTPAPPGAWQATPALRKSILKVRFDTVDMSSSEASNAVDVEHHPSNFLANDEESVVTESQYDLHPILTNGGEPSRPANGTSTTPTNSPPAKRPLDEIKTPTSPPRKSSIRVVNAYGKEHPVQSSPKRNKLASGSGSLGKSSVRIVDAMGREMSPEPAQAEQDDEIQQMPLSHNEALVRVRQGLSDLVQDLDDLDRTIEDPVDKARYEQLQSASQQARTSRTQLQQTIEANDNEMRSQFAAMKNGHVKPTTQERTTLYLALKPWIVHFLIAALLYIFVYRWATYRAQQRFLTQFYDPFNPDLYLHVSRFDIQPTLSSFPWSSVPAILWNEGWSAFGAQLGRQFPSLFGGDRFWGLANNYTLPAGIPWPPT</sequence>
<name>A0ACD3BCG1_9AGAR</name>
<protein>
    <submittedName>
        <fullName evidence="1">Uncharacterized protein</fullName>
    </submittedName>
</protein>
<reference evidence="1 2" key="1">
    <citation type="journal article" date="2019" name="Nat. Ecol. Evol.">
        <title>Megaphylogeny resolves global patterns of mushroom evolution.</title>
        <authorList>
            <person name="Varga T."/>
            <person name="Krizsan K."/>
            <person name="Foldi C."/>
            <person name="Dima B."/>
            <person name="Sanchez-Garcia M."/>
            <person name="Sanchez-Ramirez S."/>
            <person name="Szollosi G.J."/>
            <person name="Szarkandi J.G."/>
            <person name="Papp V."/>
            <person name="Albert L."/>
            <person name="Andreopoulos W."/>
            <person name="Angelini C."/>
            <person name="Antonin V."/>
            <person name="Barry K.W."/>
            <person name="Bougher N.L."/>
            <person name="Buchanan P."/>
            <person name="Buyck B."/>
            <person name="Bense V."/>
            <person name="Catcheside P."/>
            <person name="Chovatia M."/>
            <person name="Cooper J."/>
            <person name="Damon W."/>
            <person name="Desjardin D."/>
            <person name="Finy P."/>
            <person name="Geml J."/>
            <person name="Haridas S."/>
            <person name="Hughes K."/>
            <person name="Justo A."/>
            <person name="Karasinski D."/>
            <person name="Kautmanova I."/>
            <person name="Kiss B."/>
            <person name="Kocsube S."/>
            <person name="Kotiranta H."/>
            <person name="LaButti K.M."/>
            <person name="Lechner B.E."/>
            <person name="Liimatainen K."/>
            <person name="Lipzen A."/>
            <person name="Lukacs Z."/>
            <person name="Mihaltcheva S."/>
            <person name="Morgado L.N."/>
            <person name="Niskanen T."/>
            <person name="Noordeloos M.E."/>
            <person name="Ohm R.A."/>
            <person name="Ortiz-Santana B."/>
            <person name="Ovrebo C."/>
            <person name="Racz N."/>
            <person name="Riley R."/>
            <person name="Savchenko A."/>
            <person name="Shiryaev A."/>
            <person name="Soop K."/>
            <person name="Spirin V."/>
            <person name="Szebenyi C."/>
            <person name="Tomsovsky M."/>
            <person name="Tulloss R.E."/>
            <person name="Uehling J."/>
            <person name="Grigoriev I.V."/>
            <person name="Vagvolgyi C."/>
            <person name="Papp T."/>
            <person name="Martin F.M."/>
            <person name="Miettinen O."/>
            <person name="Hibbett D.S."/>
            <person name="Nagy L.G."/>
        </authorList>
    </citation>
    <scope>NUCLEOTIDE SEQUENCE [LARGE SCALE GENOMIC DNA]</scope>
    <source>
        <strain evidence="1 2">NL-1719</strain>
    </source>
</reference>
<dbReference type="Proteomes" id="UP000308600">
    <property type="component" value="Unassembled WGS sequence"/>
</dbReference>
<evidence type="ECO:0000313" key="1">
    <source>
        <dbReference type="EMBL" id="TFK75346.1"/>
    </source>
</evidence>
<evidence type="ECO:0000313" key="2">
    <source>
        <dbReference type="Proteomes" id="UP000308600"/>
    </source>
</evidence>
<dbReference type="EMBL" id="ML208263">
    <property type="protein sequence ID" value="TFK75346.1"/>
    <property type="molecule type" value="Genomic_DNA"/>
</dbReference>
<proteinExistence type="predicted"/>